<protein>
    <submittedName>
        <fullName evidence="1">Uncharacterized protein</fullName>
    </submittedName>
</protein>
<name>A0A6S6SWI8_9BACT</name>
<organism evidence="1">
    <name type="scientific">uncultured Sulfurovum sp</name>
    <dbReference type="NCBI Taxonomy" id="269237"/>
    <lineage>
        <taxon>Bacteria</taxon>
        <taxon>Pseudomonadati</taxon>
        <taxon>Campylobacterota</taxon>
        <taxon>Epsilonproteobacteria</taxon>
        <taxon>Campylobacterales</taxon>
        <taxon>Sulfurovaceae</taxon>
        <taxon>Sulfurovum</taxon>
        <taxon>environmental samples</taxon>
    </lineage>
</organism>
<proteinExistence type="predicted"/>
<gene>
    <name evidence="1" type="ORF">HELGO_WM16081</name>
</gene>
<dbReference type="AlphaFoldDB" id="A0A6S6SWI8"/>
<accession>A0A6S6SWI8</accession>
<evidence type="ECO:0000313" key="1">
    <source>
        <dbReference type="EMBL" id="CAA6810392.1"/>
    </source>
</evidence>
<dbReference type="EMBL" id="CACVAR010000201">
    <property type="protein sequence ID" value="CAA6810392.1"/>
    <property type="molecule type" value="Genomic_DNA"/>
</dbReference>
<reference evidence="1" key="1">
    <citation type="submission" date="2020-01" db="EMBL/GenBank/DDBJ databases">
        <authorList>
            <person name="Meier V. D."/>
            <person name="Meier V D."/>
        </authorList>
    </citation>
    <scope>NUCLEOTIDE SEQUENCE</scope>
    <source>
        <strain evidence="1">HLG_WM_MAG_03</strain>
    </source>
</reference>
<sequence>MAITGLTTPHTYSSAYSYMPVRFVSDNVNTLTNFDYLVNITYDRVGVSSSLVVGIGGTIGTQLTLTQTHNFEIGDKVLLDDASDDYTGIYTVLDIVSTTVVIINLKETSPMIGPSTLSKTIPYKNLPDLDKESKITIHNSIKDFVTQNLEDVNEIFEGPDTVFDYDIQLGEQYTYHYPFVDNYAGSTGVGFNNTGLTAADLAFKVGDRVEIVQDITEWKFQSTFLPSGSINQLGLIGTTQNDFGIGIPVTVTGQIAEPSYNGSTVVADLVNSTRITVAKQWITDTTDAGSIFGYPRPTYNTIATITDIYDTVGFGVVVETDITWAGSSLPIGGKMYYADGRTTKDITVTGVTGMSAYNSYTDLIGYTADAMDKYVIQNRTANNNYSSTILSDDLTTEYRIEKESKSWLLQHMYITGITTQGRFEYFDASGNSISTVVINNVTTNDKDFYVPVGIDQVINSSNTFLFAGSPLSTVRDDVDKYTFAMYTMPTRISNEITFNVNDDCTSYEMLHLMWKDKLGSWLSYPFKYMSKDRTAFDRATFYQTNGKWDRGANTFGYDTFGRGEKSYFNQSRDSITLNSGWANEGENRLIKDLLDSASVYVQLEDGTLVGCILNDTDFTFSKKDNEMIYQYELDITLSNNAQRY</sequence>